<dbReference type="Gene3D" id="3.40.50.300">
    <property type="entry name" value="P-loop containing nucleotide triphosphate hydrolases"/>
    <property type="match status" value="1"/>
</dbReference>
<dbReference type="InterPro" id="IPR027417">
    <property type="entry name" value="P-loop_NTPase"/>
</dbReference>
<gene>
    <name evidence="4" type="ORF">MSAN_00153200</name>
</gene>
<evidence type="ECO:0000313" key="4">
    <source>
        <dbReference type="EMBL" id="KAF7377324.1"/>
    </source>
</evidence>
<dbReference type="EMBL" id="JACAZH010000001">
    <property type="protein sequence ID" value="KAF7377324.1"/>
    <property type="molecule type" value="Genomic_DNA"/>
</dbReference>
<dbReference type="SUPFAM" id="SSF52540">
    <property type="entry name" value="P-loop containing nucleoside triphosphate hydrolases"/>
    <property type="match status" value="1"/>
</dbReference>
<evidence type="ECO:0000259" key="3">
    <source>
        <dbReference type="PROSITE" id="PS50837"/>
    </source>
</evidence>
<evidence type="ECO:0000313" key="5">
    <source>
        <dbReference type="Proteomes" id="UP000623467"/>
    </source>
</evidence>
<name>A0A8H6ZGY1_9AGAR</name>
<feature type="compositionally biased region" description="Basic and acidic residues" evidence="2">
    <location>
        <begin position="64"/>
        <end position="75"/>
    </location>
</feature>
<dbReference type="AlphaFoldDB" id="A0A8H6ZGY1"/>
<dbReference type="PROSITE" id="PS50837">
    <property type="entry name" value="NACHT"/>
    <property type="match status" value="1"/>
</dbReference>
<dbReference type="OrthoDB" id="163438at2759"/>
<proteinExistence type="predicted"/>
<dbReference type="Proteomes" id="UP000623467">
    <property type="component" value="Unassembled WGS sequence"/>
</dbReference>
<evidence type="ECO:0000256" key="1">
    <source>
        <dbReference type="ARBA" id="ARBA00022737"/>
    </source>
</evidence>
<dbReference type="Pfam" id="PF24883">
    <property type="entry name" value="NPHP3_N"/>
    <property type="match status" value="1"/>
</dbReference>
<feature type="domain" description="NACHT" evidence="3">
    <location>
        <begin position="189"/>
        <end position="334"/>
    </location>
</feature>
<reference evidence="4" key="1">
    <citation type="submission" date="2020-05" db="EMBL/GenBank/DDBJ databases">
        <title>Mycena genomes resolve the evolution of fungal bioluminescence.</title>
        <authorList>
            <person name="Tsai I.J."/>
        </authorList>
    </citation>
    <scope>NUCLEOTIDE SEQUENCE</scope>
    <source>
        <strain evidence="4">160909Yilan</strain>
    </source>
</reference>
<feature type="region of interest" description="Disordered" evidence="2">
    <location>
        <begin position="1"/>
        <end position="108"/>
    </location>
</feature>
<dbReference type="InterPro" id="IPR056884">
    <property type="entry name" value="NPHP3-like_N"/>
</dbReference>
<evidence type="ECO:0000256" key="2">
    <source>
        <dbReference type="SAM" id="MobiDB-lite"/>
    </source>
</evidence>
<organism evidence="4 5">
    <name type="scientific">Mycena sanguinolenta</name>
    <dbReference type="NCBI Taxonomy" id="230812"/>
    <lineage>
        <taxon>Eukaryota</taxon>
        <taxon>Fungi</taxon>
        <taxon>Dikarya</taxon>
        <taxon>Basidiomycota</taxon>
        <taxon>Agaricomycotina</taxon>
        <taxon>Agaricomycetes</taxon>
        <taxon>Agaricomycetidae</taxon>
        <taxon>Agaricales</taxon>
        <taxon>Marasmiineae</taxon>
        <taxon>Mycenaceae</taxon>
        <taxon>Mycena</taxon>
    </lineage>
</organism>
<dbReference type="PANTHER" id="PTHR10039">
    <property type="entry name" value="AMELOGENIN"/>
    <property type="match status" value="1"/>
</dbReference>
<comment type="caution">
    <text evidence="4">The sequence shown here is derived from an EMBL/GenBank/DDBJ whole genome shotgun (WGS) entry which is preliminary data.</text>
</comment>
<sequence length="752" mass="83102">MPKITQKHSPAPSPQPYRRSRTPVPANSHGLSAGATASLRSNPESEPRDIETNTDPLTGSNTARTDHWDTGESVRRPINMIVHGGTGGSGGRREHGGHGGTGEGPKFTFTNSNVNLRYLHETRMLFYSYKNLKLTSQFKELQFIKEKLTNHIAANHKHTDQNKTFCAENTRAEIQAQIMQWVADPTKEQIFWITGIAGSGKSTLSATIVNNLRKKKTPVAAQFFISRNILETADPKKLVPTIALQLAEFSPAAARIIEAALKDGFPGSQEEQVKELLLASIWEMCKSYDRIVILIDALDELSNAGKSVLGILSAIAPLNCALPDNFRLLITSRPEHWADISKSKNLKLTVFKQHPLLTDSSVQEVHNFIVARMKEITPDDPDWRNWPGSEELWKLSNKANGLFHYAATALHWIEDQIDRHNRACQTWVFDKLTQQGGLDQLKGLYKIILTSSEGIDDSTRDEQQREVRLAYFQHVIGTILVLYQPLTMGQIIALLANIPLMVFDVENFLQKQFCSVLIPGTTISFEKTTPQMHKSFRDYIMGEHAPDQFRIDMGEAHLAAAKSCLEVIVRKGSQSDAVGEYVGGHWYKHLRQAVDGGATFQDEGIWDLLGSMEKEEVELWDGGYWSQSGENFEHINKGKRSACSGLSLLPILASAHFPSSSCLQEEVRAATQSLEVCAAPLSLVLAPLTSGPLLASSCGCVPLLCRWSLPRSLPILFLPLGESACRSSVAGPCLRSSVAGLCLAHIPCSSCH</sequence>
<dbReference type="InterPro" id="IPR007111">
    <property type="entry name" value="NACHT_NTPase"/>
</dbReference>
<keyword evidence="5" id="KW-1185">Reference proteome</keyword>
<dbReference type="PANTHER" id="PTHR10039:SF14">
    <property type="entry name" value="NACHT DOMAIN-CONTAINING PROTEIN"/>
    <property type="match status" value="1"/>
</dbReference>
<protein>
    <recommendedName>
        <fullName evidence="3">NACHT domain-containing protein</fullName>
    </recommendedName>
</protein>
<accession>A0A8H6ZGY1</accession>
<keyword evidence="1" id="KW-0677">Repeat</keyword>
<feature type="compositionally biased region" description="Polar residues" evidence="2">
    <location>
        <begin position="53"/>
        <end position="63"/>
    </location>
</feature>